<evidence type="ECO:0000313" key="8">
    <source>
        <dbReference type="RefSeq" id="XP_060547461.1"/>
    </source>
</evidence>
<dbReference type="Proteomes" id="UP001652622">
    <property type="component" value="Unplaced"/>
</dbReference>
<sequence>MDQDAGIEALLDLSFLTEEEQNAIVEVLQRDMQLQMSEEGRINKLRKSISDPNWLKIFSGEWFRDVRSKRHQRNLFGADIVRASIRRKKKPKGEQELKQQSSLKNVDVISEPVPEDEKTMEAMDVPVDQKTMEAIDVPEDEKSMEAMNVPEDEKTMETMDVLLPETAVPPSFQLTKTPEANLMSKDVVCFPELAVENTLERSSSFSSLNSETEEQEKPGVDPAVKDSVQNNNGLENGRGSALVSSPSTANPVSPPNKGLNASSSFSSLSSSTMSGSMASMFSDNDIGSIDVRGCLQFSLRYDSSKKELHVQIIQCRDLAEAKKQRSDPYVKTYLLPDRSNHSKRKTAVKKRSLDPIFNETLKYKIEKAELHGRILNLSVWHHDSLGRNVFLGEVEMALNTWDWSNTSPKWFNLQPKTPATPDMVSNHGKLNLALKFIPAGSEEPGLPPTGELHMWIKNAENLVPRWGITADTFVQCYILPDDTKLSRQKTRIVKKTLNPTFNHTMVYDGFEGKDLAEACAEFTVWQRETFSKHRLGGIRLSLGTGNSYGLPVPWMDSTEEERHTWEMIFQQPQQWVEATLPLRTNLSSRTSS</sequence>
<feature type="domain" description="C2" evidence="5">
    <location>
        <begin position="291"/>
        <end position="411"/>
    </location>
</feature>
<dbReference type="SMART" id="SM00239">
    <property type="entry name" value="C2"/>
    <property type="match status" value="2"/>
</dbReference>
<feature type="domain" description="RabBD" evidence="6">
    <location>
        <begin position="10"/>
        <end position="66"/>
    </location>
</feature>
<keyword evidence="7" id="KW-1185">Reference proteome</keyword>
<dbReference type="Pfam" id="PF00168">
    <property type="entry name" value="C2"/>
    <property type="match status" value="2"/>
</dbReference>
<dbReference type="PROSITE" id="PS50004">
    <property type="entry name" value="C2"/>
    <property type="match status" value="2"/>
</dbReference>
<dbReference type="GeneID" id="117663528"/>
<keyword evidence="2" id="KW-0677">Repeat</keyword>
<reference evidence="8" key="1">
    <citation type="submission" date="2025-08" db="UniProtKB">
        <authorList>
            <consortium name="RefSeq"/>
        </authorList>
    </citation>
    <scope>IDENTIFICATION</scope>
    <source>
        <tissue evidence="8">Blood</tissue>
    </source>
</reference>
<dbReference type="InterPro" id="IPR043567">
    <property type="entry name" value="SYTL1-5_C2B"/>
</dbReference>
<protein>
    <submittedName>
        <fullName evidence="8">Synaptotagmin-like protein 1 isoform X2</fullName>
    </submittedName>
</protein>
<dbReference type="InterPro" id="IPR010911">
    <property type="entry name" value="Rab_BD"/>
</dbReference>
<evidence type="ECO:0000259" key="5">
    <source>
        <dbReference type="PROSITE" id="PS50004"/>
    </source>
</evidence>
<dbReference type="PROSITE" id="PS50916">
    <property type="entry name" value="RABBD"/>
    <property type="match status" value="1"/>
</dbReference>
<evidence type="ECO:0000313" key="7">
    <source>
        <dbReference type="Proteomes" id="UP001652622"/>
    </source>
</evidence>
<evidence type="ECO:0000256" key="2">
    <source>
        <dbReference type="ARBA" id="ARBA00022737"/>
    </source>
</evidence>
<feature type="domain" description="C2" evidence="5">
    <location>
        <begin position="426"/>
        <end position="555"/>
    </location>
</feature>
<dbReference type="PANTHER" id="PTHR45716">
    <property type="entry name" value="BITESIZE, ISOFORM I"/>
    <property type="match status" value="1"/>
</dbReference>
<dbReference type="Gene3D" id="2.60.40.150">
    <property type="entry name" value="C2 domain"/>
    <property type="match status" value="2"/>
</dbReference>
<accession>A0ABM3ZGF7</accession>
<gene>
    <name evidence="8" type="primary">SYTL1</name>
</gene>
<dbReference type="CDD" id="cd04020">
    <property type="entry name" value="C2B_SLP_1-2-3-4"/>
    <property type="match status" value="1"/>
</dbReference>
<evidence type="ECO:0000256" key="1">
    <source>
        <dbReference type="ARBA" id="ARBA00004370"/>
    </source>
</evidence>
<evidence type="ECO:0000256" key="3">
    <source>
        <dbReference type="ARBA" id="ARBA00023136"/>
    </source>
</evidence>
<organism evidence="7 8">
    <name type="scientific">Pantherophis guttatus</name>
    <name type="common">Corn snake</name>
    <name type="synonym">Elaphe guttata</name>
    <dbReference type="NCBI Taxonomy" id="94885"/>
    <lineage>
        <taxon>Eukaryota</taxon>
        <taxon>Metazoa</taxon>
        <taxon>Chordata</taxon>
        <taxon>Craniata</taxon>
        <taxon>Vertebrata</taxon>
        <taxon>Euteleostomi</taxon>
        <taxon>Lepidosauria</taxon>
        <taxon>Squamata</taxon>
        <taxon>Bifurcata</taxon>
        <taxon>Unidentata</taxon>
        <taxon>Episquamata</taxon>
        <taxon>Toxicofera</taxon>
        <taxon>Serpentes</taxon>
        <taxon>Colubroidea</taxon>
        <taxon>Colubridae</taxon>
        <taxon>Colubrinae</taxon>
        <taxon>Pantherophis</taxon>
    </lineage>
</organism>
<feature type="compositionally biased region" description="Low complexity" evidence="4">
    <location>
        <begin position="201"/>
        <end position="210"/>
    </location>
</feature>
<dbReference type="PANTHER" id="PTHR45716:SF3">
    <property type="entry name" value="SYNAPTOTAGMIN-LIKE PROTEIN 1"/>
    <property type="match status" value="1"/>
</dbReference>
<dbReference type="RefSeq" id="XP_060547461.1">
    <property type="nucleotide sequence ID" value="XM_060691478.1"/>
</dbReference>
<keyword evidence="3" id="KW-0472">Membrane</keyword>
<proteinExistence type="predicted"/>
<dbReference type="SUPFAM" id="SSF49562">
    <property type="entry name" value="C2 domain (Calcium/lipid-binding domain, CaLB)"/>
    <property type="match status" value="2"/>
</dbReference>
<dbReference type="Gene3D" id="6.10.250.3000">
    <property type="match status" value="1"/>
</dbReference>
<evidence type="ECO:0000256" key="4">
    <source>
        <dbReference type="SAM" id="MobiDB-lite"/>
    </source>
</evidence>
<feature type="compositionally biased region" description="Polar residues" evidence="4">
    <location>
        <begin position="242"/>
        <end position="251"/>
    </location>
</feature>
<dbReference type="InterPro" id="IPR035892">
    <property type="entry name" value="C2_domain_sf"/>
</dbReference>
<evidence type="ECO:0000259" key="6">
    <source>
        <dbReference type="PROSITE" id="PS50916"/>
    </source>
</evidence>
<name>A0ABM3ZGF7_PANGU</name>
<dbReference type="InterPro" id="IPR000008">
    <property type="entry name" value="C2_dom"/>
</dbReference>
<comment type="subcellular location">
    <subcellularLocation>
        <location evidence="1">Membrane</location>
    </subcellularLocation>
</comment>
<feature type="region of interest" description="Disordered" evidence="4">
    <location>
        <begin position="201"/>
        <end position="266"/>
    </location>
</feature>
<dbReference type="CDD" id="cd08393">
    <property type="entry name" value="C2A_SLP-1_2"/>
    <property type="match status" value="1"/>
</dbReference>